<evidence type="ECO:0000313" key="2">
    <source>
        <dbReference type="Proteomes" id="UP000324897"/>
    </source>
</evidence>
<dbReference type="EMBL" id="RWGY01000007">
    <property type="protein sequence ID" value="TVU39697.1"/>
    <property type="molecule type" value="Genomic_DNA"/>
</dbReference>
<name>A0A5J9VVP7_9POAL</name>
<sequence>MVMKDTKYGKNWHIVQTFDHRHLYNVPESEGVLYNAPAYQDECCEDQLGRKGISEFTSEQPLNRENEPGTSLDATEIALLMEQEDRHNIESDSDAERDDTLMAYYSENEIEPEVVFYPVIPMKLVQLQHVHDNKLHNED</sequence>
<dbReference type="Gramene" id="TVU39697">
    <property type="protein sequence ID" value="TVU39697"/>
    <property type="gene ID" value="EJB05_13130"/>
</dbReference>
<reference evidence="1 2" key="1">
    <citation type="journal article" date="2019" name="Sci. Rep.">
        <title>A high-quality genome of Eragrostis curvula grass provides insights into Poaceae evolution and supports new strategies to enhance forage quality.</title>
        <authorList>
            <person name="Carballo J."/>
            <person name="Santos B.A.C.M."/>
            <person name="Zappacosta D."/>
            <person name="Garbus I."/>
            <person name="Selva J.P."/>
            <person name="Gallo C.A."/>
            <person name="Diaz A."/>
            <person name="Albertini E."/>
            <person name="Caccamo M."/>
            <person name="Echenique V."/>
        </authorList>
    </citation>
    <scope>NUCLEOTIDE SEQUENCE [LARGE SCALE GENOMIC DNA]</scope>
    <source>
        <strain evidence="2">cv. Victoria</strain>
        <tissue evidence="1">Leaf</tissue>
    </source>
</reference>
<dbReference type="Proteomes" id="UP000324897">
    <property type="component" value="Chromosome 4"/>
</dbReference>
<accession>A0A5J9VVP7</accession>
<dbReference type="AlphaFoldDB" id="A0A5J9VVP7"/>
<evidence type="ECO:0000313" key="1">
    <source>
        <dbReference type="EMBL" id="TVU39697.1"/>
    </source>
</evidence>
<feature type="non-terminal residue" evidence="1">
    <location>
        <position position="1"/>
    </location>
</feature>
<gene>
    <name evidence="1" type="ORF">EJB05_13130</name>
</gene>
<keyword evidence="2" id="KW-1185">Reference proteome</keyword>
<proteinExistence type="predicted"/>
<comment type="caution">
    <text evidence="1">The sequence shown here is derived from an EMBL/GenBank/DDBJ whole genome shotgun (WGS) entry which is preliminary data.</text>
</comment>
<organism evidence="1 2">
    <name type="scientific">Eragrostis curvula</name>
    <name type="common">weeping love grass</name>
    <dbReference type="NCBI Taxonomy" id="38414"/>
    <lineage>
        <taxon>Eukaryota</taxon>
        <taxon>Viridiplantae</taxon>
        <taxon>Streptophyta</taxon>
        <taxon>Embryophyta</taxon>
        <taxon>Tracheophyta</taxon>
        <taxon>Spermatophyta</taxon>
        <taxon>Magnoliopsida</taxon>
        <taxon>Liliopsida</taxon>
        <taxon>Poales</taxon>
        <taxon>Poaceae</taxon>
        <taxon>PACMAD clade</taxon>
        <taxon>Chloridoideae</taxon>
        <taxon>Eragrostideae</taxon>
        <taxon>Eragrostidinae</taxon>
        <taxon>Eragrostis</taxon>
    </lineage>
</organism>
<protein>
    <submittedName>
        <fullName evidence="1">Uncharacterized protein</fullName>
    </submittedName>
</protein>